<dbReference type="EMBL" id="JACHDS010000001">
    <property type="protein sequence ID" value="MBB6172936.1"/>
    <property type="molecule type" value="Genomic_DNA"/>
</dbReference>
<dbReference type="Proteomes" id="UP000546642">
    <property type="component" value="Unassembled WGS sequence"/>
</dbReference>
<sequence length="750" mass="75740">MTAAGGDAAPPVPLAEPRVKRLAAQAGIPVPRGATAAAPGDLATAASGLAAPLVLKAFGPGIDHKSDVGAVRLGIPTPVRLVGAAEEMRAQLAGHGIEPAGFLVEEQAAPGLELIVGAVRDPSFGPVLLVGLGGIWAEALGDTALRLCPVTRADVEAMLAELRGAALLDGVRGRPGVHLSALTDLVLAVGGPGGLVDRLGRDWREFDLNPVVCTPEGATAVDARLLLVPGAAEPADLPAPPAPQRAAGRSPGPPAEPPGTDFSPLFAPRGIAVVGASASKTTFGNMFLAQYRALHAEGGRRPRLVAVHPEAHIVGGVRAVPSLADVPDDVDYALVAVPAAACADAVRAAQGIAFVQVMSGGFAEAGRAGARWEKDLLAAARESGTRMLGPNCMGVYSPAGGQTFLGGEHGAPGHISLVSQSGGLAGEVVKVGERRGLRFAKVATVGNCADVTPAELVRYLAADPDTHVLGLYLEDPRDGRALYEELSAARGRLPVVALVGGRSAQGRRAAASHTGAMVGDARVWRALARQCGVALVDGPGALIDALDFCDLHARRPVGGGPDVLVVGPSGGAGVLAADVFDAVGLSLGPLTGQARAALRDLGLGAGTPLSNPLEVPLGPRSATDLVRRAVESVESAATATFRPPFPDVVAHVNVQSFTTFAGSGRSAPSRTAAGLTGLLEYVDHIAALQAALPGSRVTLVLRNTECGPPEVADDARATARAAGVPTYPTLEAAAAAIRAGKTVARARSDL</sequence>
<dbReference type="RefSeq" id="WP_184076156.1">
    <property type="nucleotide sequence ID" value="NZ_JACHDS010000001.1"/>
</dbReference>
<dbReference type="InterPro" id="IPR013815">
    <property type="entry name" value="ATP_grasp_subdomain_1"/>
</dbReference>
<dbReference type="Gene3D" id="3.30.1490.20">
    <property type="entry name" value="ATP-grasp fold, A domain"/>
    <property type="match status" value="1"/>
</dbReference>
<dbReference type="InterPro" id="IPR003781">
    <property type="entry name" value="CoA-bd"/>
</dbReference>
<gene>
    <name evidence="4" type="ORF">HNR23_002996</name>
</gene>
<protein>
    <submittedName>
        <fullName evidence="4">Acyl-CoA synthetase (NDP forming)</fullName>
    </submittedName>
</protein>
<keyword evidence="1" id="KW-0547">Nucleotide-binding</keyword>
<keyword evidence="5" id="KW-1185">Reference proteome</keyword>
<dbReference type="Pfam" id="PF13380">
    <property type="entry name" value="CoA_binding_2"/>
    <property type="match status" value="1"/>
</dbReference>
<evidence type="ECO:0000313" key="5">
    <source>
        <dbReference type="Proteomes" id="UP000546642"/>
    </source>
</evidence>
<name>A0A7W9YJZ2_9ACTN</name>
<dbReference type="InterPro" id="IPR032875">
    <property type="entry name" value="Succ_CoA_lig_flav_dom"/>
</dbReference>
<organism evidence="4 5">
    <name type="scientific">Nocardiopsis mwathae</name>
    <dbReference type="NCBI Taxonomy" id="1472723"/>
    <lineage>
        <taxon>Bacteria</taxon>
        <taxon>Bacillati</taxon>
        <taxon>Actinomycetota</taxon>
        <taxon>Actinomycetes</taxon>
        <taxon>Streptosporangiales</taxon>
        <taxon>Nocardiopsidaceae</taxon>
        <taxon>Nocardiopsis</taxon>
    </lineage>
</organism>
<dbReference type="SMART" id="SM00881">
    <property type="entry name" value="CoA_binding"/>
    <property type="match status" value="1"/>
</dbReference>
<reference evidence="4 5" key="1">
    <citation type="submission" date="2020-08" db="EMBL/GenBank/DDBJ databases">
        <title>Sequencing the genomes of 1000 actinobacteria strains.</title>
        <authorList>
            <person name="Klenk H.-P."/>
        </authorList>
    </citation>
    <scope>NUCLEOTIDE SEQUENCE [LARGE SCALE GENOMIC DNA]</scope>
    <source>
        <strain evidence="4 5">DSM 46659</strain>
    </source>
</reference>
<dbReference type="SUPFAM" id="SSF52210">
    <property type="entry name" value="Succinyl-CoA synthetase domains"/>
    <property type="match status" value="2"/>
</dbReference>
<dbReference type="SUPFAM" id="SSF56059">
    <property type="entry name" value="Glutathione synthetase ATP-binding domain-like"/>
    <property type="match status" value="1"/>
</dbReference>
<evidence type="ECO:0000313" key="4">
    <source>
        <dbReference type="EMBL" id="MBB6172936.1"/>
    </source>
</evidence>
<dbReference type="Pfam" id="PF13607">
    <property type="entry name" value="Succ_CoA_lig"/>
    <property type="match status" value="1"/>
</dbReference>
<dbReference type="GO" id="GO:0046872">
    <property type="term" value="F:metal ion binding"/>
    <property type="evidence" value="ECO:0007669"/>
    <property type="project" value="InterPro"/>
</dbReference>
<evidence type="ECO:0000256" key="1">
    <source>
        <dbReference type="PROSITE-ProRule" id="PRU00409"/>
    </source>
</evidence>
<dbReference type="AlphaFoldDB" id="A0A7W9YJZ2"/>
<proteinExistence type="predicted"/>
<dbReference type="GO" id="GO:0005524">
    <property type="term" value="F:ATP binding"/>
    <property type="evidence" value="ECO:0007669"/>
    <property type="project" value="UniProtKB-UniRule"/>
</dbReference>
<dbReference type="Gene3D" id="3.30.470.20">
    <property type="entry name" value="ATP-grasp fold, B domain"/>
    <property type="match status" value="1"/>
</dbReference>
<dbReference type="InterPro" id="IPR011761">
    <property type="entry name" value="ATP-grasp"/>
</dbReference>
<dbReference type="Pfam" id="PF13549">
    <property type="entry name" value="ATP-grasp_5"/>
    <property type="match status" value="1"/>
</dbReference>
<dbReference type="InterPro" id="IPR016102">
    <property type="entry name" value="Succinyl-CoA_synth-like"/>
</dbReference>
<evidence type="ECO:0000256" key="2">
    <source>
        <dbReference type="SAM" id="MobiDB-lite"/>
    </source>
</evidence>
<dbReference type="Gene3D" id="3.40.50.720">
    <property type="entry name" value="NAD(P)-binding Rossmann-like Domain"/>
    <property type="match status" value="1"/>
</dbReference>
<dbReference type="PROSITE" id="PS50975">
    <property type="entry name" value="ATP_GRASP"/>
    <property type="match status" value="1"/>
</dbReference>
<comment type="caution">
    <text evidence="4">The sequence shown here is derived from an EMBL/GenBank/DDBJ whole genome shotgun (WGS) entry which is preliminary data.</text>
</comment>
<dbReference type="PANTHER" id="PTHR42793">
    <property type="entry name" value="COA BINDING DOMAIN CONTAINING PROTEIN"/>
    <property type="match status" value="1"/>
</dbReference>
<feature type="region of interest" description="Disordered" evidence="2">
    <location>
        <begin position="232"/>
        <end position="262"/>
    </location>
</feature>
<dbReference type="InterPro" id="IPR036291">
    <property type="entry name" value="NAD(P)-bd_dom_sf"/>
</dbReference>
<dbReference type="SUPFAM" id="SSF51735">
    <property type="entry name" value="NAD(P)-binding Rossmann-fold domains"/>
    <property type="match status" value="1"/>
</dbReference>
<feature type="domain" description="ATP-grasp" evidence="3">
    <location>
        <begin position="20"/>
        <end position="57"/>
    </location>
</feature>
<accession>A0A7W9YJZ2</accession>
<keyword evidence="1" id="KW-0067">ATP-binding</keyword>
<evidence type="ECO:0000259" key="3">
    <source>
        <dbReference type="PROSITE" id="PS50975"/>
    </source>
</evidence>
<dbReference type="Gene3D" id="3.40.50.261">
    <property type="entry name" value="Succinyl-CoA synthetase domains"/>
    <property type="match status" value="2"/>
</dbReference>
<dbReference type="PANTHER" id="PTHR42793:SF1">
    <property type="entry name" value="PEPTIDYL-LYSINE N-ACETYLTRANSFERASE PATZ"/>
    <property type="match status" value="1"/>
</dbReference>